<keyword evidence="10" id="KW-1185">Reference proteome</keyword>
<feature type="transmembrane region" description="Helical" evidence="7">
    <location>
        <begin position="12"/>
        <end position="37"/>
    </location>
</feature>
<feature type="domain" description="ABC transmembrane type-1" evidence="8">
    <location>
        <begin position="67"/>
        <end position="281"/>
    </location>
</feature>
<organism evidence="9 10">
    <name type="scientific">Cellulomonas triticagri</name>
    <dbReference type="NCBI Taxonomy" id="2483352"/>
    <lineage>
        <taxon>Bacteria</taxon>
        <taxon>Bacillati</taxon>
        <taxon>Actinomycetota</taxon>
        <taxon>Actinomycetes</taxon>
        <taxon>Micrococcales</taxon>
        <taxon>Cellulomonadaceae</taxon>
        <taxon>Cellulomonas</taxon>
    </lineage>
</organism>
<accession>A0A3M2IZ98</accession>
<comment type="similarity">
    <text evidence="7">Belongs to the binding-protein-dependent transport system permease family.</text>
</comment>
<feature type="transmembrane region" description="Helical" evidence="7">
    <location>
        <begin position="104"/>
        <end position="125"/>
    </location>
</feature>
<evidence type="ECO:0000256" key="6">
    <source>
        <dbReference type="ARBA" id="ARBA00023136"/>
    </source>
</evidence>
<dbReference type="PROSITE" id="PS50928">
    <property type="entry name" value="ABC_TM1"/>
    <property type="match status" value="1"/>
</dbReference>
<dbReference type="InterPro" id="IPR000515">
    <property type="entry name" value="MetI-like"/>
</dbReference>
<evidence type="ECO:0000256" key="4">
    <source>
        <dbReference type="ARBA" id="ARBA00022692"/>
    </source>
</evidence>
<keyword evidence="4 7" id="KW-0812">Transmembrane</keyword>
<evidence type="ECO:0000313" key="10">
    <source>
        <dbReference type="Proteomes" id="UP000269289"/>
    </source>
</evidence>
<evidence type="ECO:0000259" key="8">
    <source>
        <dbReference type="PROSITE" id="PS50928"/>
    </source>
</evidence>
<dbReference type="PANTHER" id="PTHR30193">
    <property type="entry name" value="ABC TRANSPORTER PERMEASE PROTEIN"/>
    <property type="match status" value="1"/>
</dbReference>
<protein>
    <submittedName>
        <fullName evidence="9">Sugar ABC transporter permease</fullName>
    </submittedName>
</protein>
<keyword evidence="5 7" id="KW-1133">Transmembrane helix</keyword>
<keyword evidence="2 7" id="KW-0813">Transport</keyword>
<dbReference type="OrthoDB" id="5174895at2"/>
<feature type="transmembrane region" description="Helical" evidence="7">
    <location>
        <begin position="155"/>
        <end position="181"/>
    </location>
</feature>
<dbReference type="CDD" id="cd06261">
    <property type="entry name" value="TM_PBP2"/>
    <property type="match status" value="1"/>
</dbReference>
<dbReference type="SUPFAM" id="SSF161098">
    <property type="entry name" value="MetI-like"/>
    <property type="match status" value="1"/>
</dbReference>
<dbReference type="EMBL" id="RFFI01000152">
    <property type="protein sequence ID" value="RMI03718.1"/>
    <property type="molecule type" value="Genomic_DNA"/>
</dbReference>
<evidence type="ECO:0000256" key="1">
    <source>
        <dbReference type="ARBA" id="ARBA00004651"/>
    </source>
</evidence>
<sequence>MRQFGGRWAPYLYVAPVVVLAGALLYYTVGFAVWASLTDWNGLTRMDFIGLDNYERLFQDRTFYIALRNTLVFMVATVGLQTVLGLLIAVIAKERMPGANFFKAIFFLPIAMAPAIIATVFKYMFEANYGSLNETLRALGLLGENDTILWLGADLGVWSIVVINVFAWMGFSMMVYFSGLMSIPDELYEASSLDGAGWWRRLFSITVPSLRGTTGVLILLGIVGSLKTFDTVWLTTQGGPGVSTHFLSTFLYQERLNRDAGYSSAIGIFILVAAFVLSLVQTRLSSREK</sequence>
<feature type="transmembrane region" description="Helical" evidence="7">
    <location>
        <begin position="71"/>
        <end position="92"/>
    </location>
</feature>
<reference evidence="9 10" key="1">
    <citation type="submission" date="2018-10" db="EMBL/GenBank/DDBJ databases">
        <title>Isolation, diversity and antifungal activity of actinobacteria from wheat.</title>
        <authorList>
            <person name="Han C."/>
        </authorList>
    </citation>
    <scope>NUCLEOTIDE SEQUENCE [LARGE SCALE GENOMIC DNA]</scope>
    <source>
        <strain evidence="9 10">NEAU-YY56</strain>
    </source>
</reference>
<dbReference type="AlphaFoldDB" id="A0A3M2IZ98"/>
<feature type="transmembrane region" description="Helical" evidence="7">
    <location>
        <begin position="260"/>
        <end position="280"/>
    </location>
</feature>
<evidence type="ECO:0000313" key="9">
    <source>
        <dbReference type="EMBL" id="RMI03718.1"/>
    </source>
</evidence>
<comment type="caution">
    <text evidence="9">The sequence shown here is derived from an EMBL/GenBank/DDBJ whole genome shotgun (WGS) entry which is preliminary data.</text>
</comment>
<dbReference type="GO" id="GO:0005886">
    <property type="term" value="C:plasma membrane"/>
    <property type="evidence" value="ECO:0007669"/>
    <property type="project" value="UniProtKB-SubCell"/>
</dbReference>
<evidence type="ECO:0000256" key="3">
    <source>
        <dbReference type="ARBA" id="ARBA00022475"/>
    </source>
</evidence>
<dbReference type="Gene3D" id="1.10.3720.10">
    <property type="entry name" value="MetI-like"/>
    <property type="match status" value="1"/>
</dbReference>
<dbReference type="InterPro" id="IPR035906">
    <property type="entry name" value="MetI-like_sf"/>
</dbReference>
<name>A0A3M2IZ98_9CELL</name>
<evidence type="ECO:0000256" key="2">
    <source>
        <dbReference type="ARBA" id="ARBA00022448"/>
    </source>
</evidence>
<dbReference type="RefSeq" id="WP_122151118.1">
    <property type="nucleotide sequence ID" value="NZ_RFFI01000152.1"/>
</dbReference>
<dbReference type="Proteomes" id="UP000269289">
    <property type="component" value="Unassembled WGS sequence"/>
</dbReference>
<dbReference type="Pfam" id="PF00528">
    <property type="entry name" value="BPD_transp_1"/>
    <property type="match status" value="1"/>
</dbReference>
<dbReference type="InterPro" id="IPR051393">
    <property type="entry name" value="ABC_transporter_permease"/>
</dbReference>
<keyword evidence="6 7" id="KW-0472">Membrane</keyword>
<feature type="transmembrane region" description="Helical" evidence="7">
    <location>
        <begin position="202"/>
        <end position="223"/>
    </location>
</feature>
<comment type="subcellular location">
    <subcellularLocation>
        <location evidence="1 7">Cell membrane</location>
        <topology evidence="1 7">Multi-pass membrane protein</topology>
    </subcellularLocation>
</comment>
<dbReference type="PANTHER" id="PTHR30193:SF37">
    <property type="entry name" value="INNER MEMBRANE ABC TRANSPORTER PERMEASE PROTEIN YCJO"/>
    <property type="match status" value="1"/>
</dbReference>
<proteinExistence type="inferred from homology"/>
<keyword evidence="3" id="KW-1003">Cell membrane</keyword>
<evidence type="ECO:0000256" key="7">
    <source>
        <dbReference type="RuleBase" id="RU363032"/>
    </source>
</evidence>
<dbReference type="GO" id="GO:0055085">
    <property type="term" value="P:transmembrane transport"/>
    <property type="evidence" value="ECO:0007669"/>
    <property type="project" value="InterPro"/>
</dbReference>
<gene>
    <name evidence="9" type="ORF">EBM89_18630</name>
</gene>
<evidence type="ECO:0000256" key="5">
    <source>
        <dbReference type="ARBA" id="ARBA00022989"/>
    </source>
</evidence>